<dbReference type="GO" id="GO:0005886">
    <property type="term" value="C:plasma membrane"/>
    <property type="evidence" value="ECO:0007669"/>
    <property type="project" value="UniProtKB-SubCell"/>
</dbReference>
<keyword evidence="6 7" id="KW-0472">Membrane</keyword>
<accession>A0A7R7EJW6</accession>
<sequence length="300" mass="33384">MLLDLKGIIKNKHHVAILYAILAAALYAVSSPISKLLLKRIDPTMMAGFLYLGAGVGMFLLFTIRNVLVKQRLDLDLSKKELPYLIGMVILDIAAPIFLMFGLKYTTAANVSLLNTFEIVATSIIAFMLFKEVISKRLWIAIFFITMSSMILSFEDMSSLSFSLGSIFVILACICWGFENNYTRALSEKEPFLIVIIKGLGSGSITFLIGLLLKEEVPHINYILIIMLLGFLAYGLSIFFYVHAQRNLGAAKTSAYYAVAPFIGVFLSILIFREMPNLMFVLAFLVMIIGTYLASTDQCS</sequence>
<feature type="transmembrane region" description="Helical" evidence="7">
    <location>
        <begin position="278"/>
        <end position="295"/>
    </location>
</feature>
<evidence type="ECO:0000313" key="9">
    <source>
        <dbReference type="EMBL" id="BCN30089.1"/>
    </source>
</evidence>
<feature type="transmembrane region" description="Helical" evidence="7">
    <location>
        <begin position="45"/>
        <end position="64"/>
    </location>
</feature>
<evidence type="ECO:0000256" key="4">
    <source>
        <dbReference type="ARBA" id="ARBA00022692"/>
    </source>
</evidence>
<keyword evidence="5 7" id="KW-1133">Transmembrane helix</keyword>
<feature type="transmembrane region" description="Helical" evidence="7">
    <location>
        <begin position="219"/>
        <end position="242"/>
    </location>
</feature>
<feature type="domain" description="EamA" evidence="8">
    <location>
        <begin position="164"/>
        <end position="295"/>
    </location>
</feature>
<feature type="transmembrane region" description="Helical" evidence="7">
    <location>
        <begin position="109"/>
        <end position="130"/>
    </location>
</feature>
<dbReference type="InterPro" id="IPR051258">
    <property type="entry name" value="Diverse_Substrate_Transporter"/>
</dbReference>
<keyword evidence="10" id="KW-1185">Reference proteome</keyword>
<evidence type="ECO:0000259" key="8">
    <source>
        <dbReference type="Pfam" id="PF00892"/>
    </source>
</evidence>
<comment type="subcellular location">
    <subcellularLocation>
        <location evidence="1">Cell membrane</location>
        <topology evidence="1">Multi-pass membrane protein</topology>
    </subcellularLocation>
</comment>
<evidence type="ECO:0000256" key="5">
    <source>
        <dbReference type="ARBA" id="ARBA00022989"/>
    </source>
</evidence>
<feature type="transmembrane region" description="Helical" evidence="7">
    <location>
        <begin position="254"/>
        <end position="272"/>
    </location>
</feature>
<comment type="similarity">
    <text evidence="2">Belongs to the EamA transporter family.</text>
</comment>
<gene>
    <name evidence="9" type="ORF">bsdtb5_13840</name>
</gene>
<keyword evidence="4 7" id="KW-0812">Transmembrane</keyword>
<dbReference type="EMBL" id="AP024169">
    <property type="protein sequence ID" value="BCN30089.1"/>
    <property type="molecule type" value="Genomic_DNA"/>
</dbReference>
<dbReference type="RefSeq" id="WP_271715336.1">
    <property type="nucleotide sequence ID" value="NZ_AP024169.1"/>
</dbReference>
<dbReference type="PANTHER" id="PTHR42920:SF11">
    <property type="entry name" value="INNER MEMBRANE PROTEIN YTFF"/>
    <property type="match status" value="1"/>
</dbReference>
<dbReference type="SUPFAM" id="SSF103481">
    <property type="entry name" value="Multidrug resistance efflux transporter EmrE"/>
    <property type="match status" value="2"/>
</dbReference>
<feature type="transmembrane region" description="Helical" evidence="7">
    <location>
        <begin position="15"/>
        <end position="33"/>
    </location>
</feature>
<evidence type="ECO:0000256" key="1">
    <source>
        <dbReference type="ARBA" id="ARBA00004651"/>
    </source>
</evidence>
<protein>
    <submittedName>
        <fullName evidence="9">Membrane protein</fullName>
    </submittedName>
</protein>
<feature type="transmembrane region" description="Helical" evidence="7">
    <location>
        <begin position="160"/>
        <end position="179"/>
    </location>
</feature>
<dbReference type="Pfam" id="PF00892">
    <property type="entry name" value="EamA"/>
    <property type="match status" value="2"/>
</dbReference>
<dbReference type="KEGG" id="ahb:bsdtb5_13840"/>
<evidence type="ECO:0000313" key="10">
    <source>
        <dbReference type="Proteomes" id="UP000595897"/>
    </source>
</evidence>
<dbReference type="PANTHER" id="PTHR42920">
    <property type="entry name" value="OS03G0707200 PROTEIN-RELATED"/>
    <property type="match status" value="1"/>
</dbReference>
<reference evidence="9 10" key="1">
    <citation type="submission" date="2020-11" db="EMBL/GenBank/DDBJ databases">
        <title>Draft genome sequencing of a Lachnospiraceae strain isolated from anoxic soil subjected to BSD treatment.</title>
        <authorList>
            <person name="Uek A."/>
            <person name="Tonouchi A."/>
        </authorList>
    </citation>
    <scope>NUCLEOTIDE SEQUENCE [LARGE SCALE GENOMIC DNA]</scope>
    <source>
        <strain evidence="9 10">TB5</strain>
    </source>
</reference>
<evidence type="ECO:0000256" key="7">
    <source>
        <dbReference type="SAM" id="Phobius"/>
    </source>
</evidence>
<keyword evidence="3" id="KW-1003">Cell membrane</keyword>
<dbReference type="InterPro" id="IPR037185">
    <property type="entry name" value="EmrE-like"/>
</dbReference>
<dbReference type="Proteomes" id="UP000595897">
    <property type="component" value="Chromosome"/>
</dbReference>
<organism evidence="9 10">
    <name type="scientific">Anaeromicropila herbilytica</name>
    <dbReference type="NCBI Taxonomy" id="2785025"/>
    <lineage>
        <taxon>Bacteria</taxon>
        <taxon>Bacillati</taxon>
        <taxon>Bacillota</taxon>
        <taxon>Clostridia</taxon>
        <taxon>Lachnospirales</taxon>
        <taxon>Lachnospiraceae</taxon>
        <taxon>Anaeromicropila</taxon>
    </lineage>
</organism>
<feature type="transmembrane region" description="Helical" evidence="7">
    <location>
        <begin position="84"/>
        <end position="103"/>
    </location>
</feature>
<dbReference type="InterPro" id="IPR000620">
    <property type="entry name" value="EamA_dom"/>
</dbReference>
<feature type="transmembrane region" description="Helical" evidence="7">
    <location>
        <begin position="137"/>
        <end position="154"/>
    </location>
</feature>
<feature type="transmembrane region" description="Helical" evidence="7">
    <location>
        <begin position="191"/>
        <end position="213"/>
    </location>
</feature>
<proteinExistence type="inferred from homology"/>
<evidence type="ECO:0000256" key="3">
    <source>
        <dbReference type="ARBA" id="ARBA00022475"/>
    </source>
</evidence>
<dbReference type="AlphaFoldDB" id="A0A7R7EJW6"/>
<feature type="domain" description="EamA" evidence="8">
    <location>
        <begin position="16"/>
        <end position="153"/>
    </location>
</feature>
<name>A0A7R7EJW6_9FIRM</name>
<evidence type="ECO:0000256" key="2">
    <source>
        <dbReference type="ARBA" id="ARBA00007362"/>
    </source>
</evidence>
<evidence type="ECO:0000256" key="6">
    <source>
        <dbReference type="ARBA" id="ARBA00023136"/>
    </source>
</evidence>